<protein>
    <recommendedName>
        <fullName evidence="4">GRIP domain-containing protein</fullName>
    </recommendedName>
</protein>
<feature type="domain" description="GRIP" evidence="4">
    <location>
        <begin position="722"/>
        <end position="769"/>
    </location>
</feature>
<dbReference type="PROSITE" id="PS50913">
    <property type="entry name" value="GRIP"/>
    <property type="match status" value="1"/>
</dbReference>
<dbReference type="SMART" id="SM00755">
    <property type="entry name" value="Grip"/>
    <property type="match status" value="1"/>
</dbReference>
<keyword evidence="1 2" id="KW-0175">Coiled coil</keyword>
<dbReference type="InterPro" id="IPR000237">
    <property type="entry name" value="GRIP_dom"/>
</dbReference>
<evidence type="ECO:0000313" key="5">
    <source>
        <dbReference type="EMBL" id="KAK9284667.1"/>
    </source>
</evidence>
<dbReference type="Gene3D" id="1.10.287.1490">
    <property type="match status" value="1"/>
</dbReference>
<feature type="coiled-coil region" evidence="2">
    <location>
        <begin position="673"/>
        <end position="724"/>
    </location>
</feature>
<feature type="compositionally biased region" description="Polar residues" evidence="3">
    <location>
        <begin position="644"/>
        <end position="661"/>
    </location>
</feature>
<reference evidence="5 6" key="1">
    <citation type="journal article" date="2024" name="Plant J.">
        <title>Genome sequences and population genomics reveal climatic adaptation and genomic divergence between two closely related sweetgum species.</title>
        <authorList>
            <person name="Xu W.Q."/>
            <person name="Ren C.Q."/>
            <person name="Zhang X.Y."/>
            <person name="Comes H.P."/>
            <person name="Liu X.H."/>
            <person name="Li Y.G."/>
            <person name="Kettle C.J."/>
            <person name="Jalonen R."/>
            <person name="Gaisberger H."/>
            <person name="Ma Y.Z."/>
            <person name="Qiu Y.X."/>
        </authorList>
    </citation>
    <scope>NUCLEOTIDE SEQUENCE [LARGE SCALE GENOMIC DNA]</scope>
    <source>
        <strain evidence="5">Hangzhou</strain>
    </source>
</reference>
<feature type="region of interest" description="Disordered" evidence="3">
    <location>
        <begin position="630"/>
        <end position="661"/>
    </location>
</feature>
<accession>A0AAP0RU53</accession>
<dbReference type="PANTHER" id="PTHR23160">
    <property type="entry name" value="SYNAPTONEMAL COMPLEX PROTEIN-RELATED"/>
    <property type="match status" value="1"/>
</dbReference>
<dbReference type="AlphaFoldDB" id="A0AAP0RU53"/>
<feature type="compositionally biased region" description="Basic and acidic residues" evidence="3">
    <location>
        <begin position="630"/>
        <end position="643"/>
    </location>
</feature>
<comment type="caution">
    <text evidence="5">The sequence shown here is derived from an EMBL/GenBank/DDBJ whole genome shotgun (WGS) entry which is preliminary data.</text>
</comment>
<evidence type="ECO:0000256" key="1">
    <source>
        <dbReference type="ARBA" id="ARBA00023054"/>
    </source>
</evidence>
<dbReference type="Proteomes" id="UP001415857">
    <property type="component" value="Unassembled WGS sequence"/>
</dbReference>
<keyword evidence="6" id="KW-1185">Reference proteome</keyword>
<feature type="coiled-coil region" evidence="2">
    <location>
        <begin position="431"/>
        <end position="607"/>
    </location>
</feature>
<feature type="compositionally biased region" description="Polar residues" evidence="3">
    <location>
        <begin position="85"/>
        <end position="95"/>
    </location>
</feature>
<evidence type="ECO:0000259" key="4">
    <source>
        <dbReference type="PROSITE" id="PS50913"/>
    </source>
</evidence>
<sequence>MSMEGGDISGILEIQMGDGLKPEKQSSNMNHESNGYLARQSGLYDGNPCSSDSHDQLVQMVIELNFQNEYLKSHFERLKDLHQESSGSYQQTNAIGQEGGASEDVKELHDRIESLNRELLEEKQTRGAAEAALMHLRASHSEADAKAQELSTKLAEAQQKMEKELKERDEKYSELDSKFSRLHKRAKQRIQDIQKEKDDLEAQLRDVNETAERASLQQSALQQELERTRQQTKEALKAMDADRQQLRSANNKLRDNIDELRRSLEPKENALEALQQSLLEKEQMLEDMRGLLQAAEEKKQASIAELSAKHQRQLESLEAQLSDALSDRSKATETISSLQVLVAEKESKIAEMDAASTGEAARLRAAMETVKGELVHLKHEHEKEKELWEAASQAFRTKLEIAEGNCIRAEVEAAKMRSQLEFEVSVQNRLLNARDVEIAAAKEEINRLESDFSSYKVRAHALLQKKDAELAAAKDSEQLKALEEALKEAEKEIMLASAERDRALQDLQDALANHDKELSARDAALNSAKQQIKSIEIKLDSANASHQSDKEAWEINLQNLEETWRLRCEALKAQKEVSSGQDLQKELEELKLRYKKLKEEHDSFRDLADKMIEGKDKEISKVLDDNKNLHRSLELRPTADHNENYNTGSQKHDASNSSTSAAEQQILILARQQAQREEELAQSQRHILALQEEIEELERENRLHSQQEAMLKTELRNMERMQKREGVDMTYLKNVILKLLETGEVEALLPVVGMLLQFSPEEIQKCHQAYRSSTDVPPSPASDAPGSGHSLFSRFSFS</sequence>
<dbReference type="EMBL" id="JBBPBK010000005">
    <property type="protein sequence ID" value="KAK9284667.1"/>
    <property type="molecule type" value="Genomic_DNA"/>
</dbReference>
<dbReference type="PANTHER" id="PTHR23160:SF1">
    <property type="entry name" value="PROTEIN GRIP"/>
    <property type="match status" value="1"/>
</dbReference>
<organism evidence="5 6">
    <name type="scientific">Liquidambar formosana</name>
    <name type="common">Formosan gum</name>
    <dbReference type="NCBI Taxonomy" id="63359"/>
    <lineage>
        <taxon>Eukaryota</taxon>
        <taxon>Viridiplantae</taxon>
        <taxon>Streptophyta</taxon>
        <taxon>Embryophyta</taxon>
        <taxon>Tracheophyta</taxon>
        <taxon>Spermatophyta</taxon>
        <taxon>Magnoliopsida</taxon>
        <taxon>eudicotyledons</taxon>
        <taxon>Gunneridae</taxon>
        <taxon>Pentapetalae</taxon>
        <taxon>Saxifragales</taxon>
        <taxon>Altingiaceae</taxon>
        <taxon>Liquidambar</taxon>
    </lineage>
</organism>
<feature type="coiled-coil region" evidence="2">
    <location>
        <begin position="105"/>
        <end position="334"/>
    </location>
</feature>
<evidence type="ECO:0000313" key="6">
    <source>
        <dbReference type="Proteomes" id="UP001415857"/>
    </source>
</evidence>
<feature type="region of interest" description="Disordered" evidence="3">
    <location>
        <begin position="85"/>
        <end position="104"/>
    </location>
</feature>
<evidence type="ECO:0000256" key="3">
    <source>
        <dbReference type="SAM" id="MobiDB-lite"/>
    </source>
</evidence>
<feature type="region of interest" description="Disordered" evidence="3">
    <location>
        <begin position="20"/>
        <end position="39"/>
    </location>
</feature>
<proteinExistence type="predicted"/>
<dbReference type="Pfam" id="PF01465">
    <property type="entry name" value="GRIP"/>
    <property type="match status" value="1"/>
</dbReference>
<gene>
    <name evidence="5" type="ORF">L1049_023843</name>
</gene>
<name>A0AAP0RU53_LIQFO</name>
<evidence type="ECO:0000256" key="2">
    <source>
        <dbReference type="SAM" id="Coils"/>
    </source>
</evidence>
<dbReference type="GO" id="GO:0007131">
    <property type="term" value="P:reciprocal meiotic recombination"/>
    <property type="evidence" value="ECO:0007669"/>
    <property type="project" value="TreeGrafter"/>
</dbReference>